<dbReference type="PANTHER" id="PTHR44042:SF11">
    <property type="entry name" value="OS06G0173800 PROTEIN"/>
    <property type="match status" value="1"/>
</dbReference>
<feature type="domain" description="HTH myb-type" evidence="7">
    <location>
        <begin position="118"/>
        <end position="174"/>
    </location>
</feature>
<dbReference type="PROSITE" id="PS51293">
    <property type="entry name" value="SANT"/>
    <property type="match status" value="1"/>
</dbReference>
<dbReference type="NCBIfam" id="TIGR01557">
    <property type="entry name" value="myb_SHAQKYF"/>
    <property type="match status" value="1"/>
</dbReference>
<proteinExistence type="predicted"/>
<accession>K7UGF1</accession>
<dbReference type="PANTHER" id="PTHR44042">
    <property type="entry name" value="DUPLICATED HOMEODOMAIN-LIKE SUPERFAMILY PROTEIN-RELATED"/>
    <property type="match status" value="1"/>
</dbReference>
<dbReference type="Pfam" id="PF23671">
    <property type="entry name" value="HTH_70"/>
    <property type="match status" value="1"/>
</dbReference>
<protein>
    <submittedName>
        <fullName evidence="8">Putative MYB DNA-binding domain superfamily protein</fullName>
    </submittedName>
</protein>
<dbReference type="InterPro" id="IPR017930">
    <property type="entry name" value="Myb_dom"/>
</dbReference>
<dbReference type="GO" id="GO:0003677">
    <property type="term" value="F:DNA binding"/>
    <property type="evidence" value="ECO:0007669"/>
    <property type="project" value="UniProtKB-KW"/>
</dbReference>
<dbReference type="ExpressionAtlas" id="K7UGF1">
    <property type="expression patterns" value="baseline"/>
</dbReference>
<feature type="domain" description="Myb-like" evidence="5">
    <location>
        <begin position="118"/>
        <end position="170"/>
    </location>
</feature>
<dbReference type="Pfam" id="PF00249">
    <property type="entry name" value="Myb_DNA-binding"/>
    <property type="match status" value="1"/>
</dbReference>
<dbReference type="InterPro" id="IPR009057">
    <property type="entry name" value="Homeodomain-like_sf"/>
</dbReference>
<evidence type="ECO:0000256" key="2">
    <source>
        <dbReference type="ARBA" id="ARBA00023125"/>
    </source>
</evidence>
<dbReference type="KEGG" id="zma:103641374"/>
<keyword evidence="4" id="KW-0539">Nucleus</keyword>
<dbReference type="Gene3D" id="1.10.10.60">
    <property type="entry name" value="Homeodomain-like"/>
    <property type="match status" value="1"/>
</dbReference>
<dbReference type="InParanoid" id="K7UGF1"/>
<dbReference type="InterPro" id="IPR017884">
    <property type="entry name" value="SANT_dom"/>
</dbReference>
<reference evidence="8" key="1">
    <citation type="submission" date="2015-12" db="EMBL/GenBank/DDBJ databases">
        <title>Update maize B73 reference genome by single molecule sequencing technologies.</title>
        <authorList>
            <consortium name="Maize Genome Sequencing Project"/>
            <person name="Ware D."/>
        </authorList>
    </citation>
    <scope>NUCLEOTIDE SEQUENCE</scope>
    <source>
        <tissue evidence="8">Seedling</tissue>
    </source>
</reference>
<dbReference type="PaxDb" id="4577-GRMZM2G121111_P01"/>
<dbReference type="OMA" id="SWTIEEH"/>
<feature type="domain" description="SANT" evidence="6">
    <location>
        <begin position="126"/>
        <end position="174"/>
    </location>
</feature>
<gene>
    <name evidence="8" type="ORF">ZEAMMB73_Zm00001d024809</name>
</gene>
<evidence type="ECO:0000256" key="4">
    <source>
        <dbReference type="ARBA" id="ARBA00023242"/>
    </source>
</evidence>
<dbReference type="InterPro" id="IPR006447">
    <property type="entry name" value="Myb_dom_plants"/>
</dbReference>
<dbReference type="EMBL" id="CM000786">
    <property type="protein sequence ID" value="AQK42066.1"/>
    <property type="molecule type" value="Genomic_DNA"/>
</dbReference>
<dbReference type="OrthoDB" id="627701at2759"/>
<dbReference type="PROSITE" id="PS51294">
    <property type="entry name" value="HTH_MYB"/>
    <property type="match status" value="1"/>
</dbReference>
<evidence type="ECO:0000259" key="6">
    <source>
        <dbReference type="PROSITE" id="PS51293"/>
    </source>
</evidence>
<keyword evidence="1" id="KW-0805">Transcription regulation</keyword>
<dbReference type="InterPro" id="IPR056195">
    <property type="entry name" value="HTH_70"/>
</dbReference>
<evidence type="ECO:0000256" key="1">
    <source>
        <dbReference type="ARBA" id="ARBA00023015"/>
    </source>
</evidence>
<dbReference type="AlphaFoldDB" id="K7UGF1"/>
<dbReference type="CDD" id="cd00167">
    <property type="entry name" value="SANT"/>
    <property type="match status" value="1"/>
</dbReference>
<keyword evidence="2 8" id="KW-0238">DNA-binding</keyword>
<dbReference type="InterPro" id="IPR001005">
    <property type="entry name" value="SANT/Myb"/>
</dbReference>
<evidence type="ECO:0000313" key="8">
    <source>
        <dbReference type="EMBL" id="AQK42066.1"/>
    </source>
</evidence>
<evidence type="ECO:0000259" key="7">
    <source>
        <dbReference type="PROSITE" id="PS51294"/>
    </source>
</evidence>
<dbReference type="FunCoup" id="K7UGF1">
    <property type="interactions" value="1106"/>
</dbReference>
<evidence type="ECO:0000256" key="3">
    <source>
        <dbReference type="ARBA" id="ARBA00023163"/>
    </source>
</evidence>
<dbReference type="STRING" id="4577.K7UGF1"/>
<dbReference type="SUPFAM" id="SSF46689">
    <property type="entry name" value="Homeodomain-like"/>
    <property type="match status" value="1"/>
</dbReference>
<name>K7UGF1_MAIZE</name>
<organism evidence="8">
    <name type="scientific">Zea mays</name>
    <name type="common">Maize</name>
    <dbReference type="NCBI Taxonomy" id="4577"/>
    <lineage>
        <taxon>Eukaryota</taxon>
        <taxon>Viridiplantae</taxon>
        <taxon>Streptophyta</taxon>
        <taxon>Embryophyta</taxon>
        <taxon>Tracheophyta</taxon>
        <taxon>Spermatophyta</taxon>
        <taxon>Magnoliopsida</taxon>
        <taxon>Liliopsida</taxon>
        <taxon>Poales</taxon>
        <taxon>Poaceae</taxon>
        <taxon>PACMAD clade</taxon>
        <taxon>Panicoideae</taxon>
        <taxon>Andropogonodae</taxon>
        <taxon>Andropogoneae</taxon>
        <taxon>Tripsacinae</taxon>
        <taxon>Zea</taxon>
    </lineage>
</organism>
<dbReference type="PROSITE" id="PS50090">
    <property type="entry name" value="MYB_LIKE"/>
    <property type="match status" value="1"/>
</dbReference>
<dbReference type="HOGENOM" id="CLU_049252_0_0_1"/>
<dbReference type="eggNOG" id="KOG0724">
    <property type="taxonomic scope" value="Eukaryota"/>
</dbReference>
<dbReference type="SMART" id="SM00717">
    <property type="entry name" value="SANT"/>
    <property type="match status" value="1"/>
</dbReference>
<evidence type="ECO:0000259" key="5">
    <source>
        <dbReference type="PROSITE" id="PS50090"/>
    </source>
</evidence>
<keyword evidence="3" id="KW-0804">Transcription</keyword>
<sequence length="286" mass="32325">MDMDPRFNVDWSANEIEMVRSLIACHGASNSTNDDIVDELQAMFPGKDKRQVTDLYVELVVEMINSGAELSSNQLLLNSGGVHSRTMDGYLADEMKAKRMLLEEQRRRKLVAVPRQDNQQRAGRFWTLEEHRNFLRGLRVYGRGNWKNISKDFVTTKTPVQVSSHAQKYFRRQESTTRKQRYSINDVGLYDAEPWEEQQQQQQNSSLPAFTSTNNNAYYNPYCYAFGGGQQQLASSPFQCHASQASSSSQTAVTWAAGGQQPPICSSAAPPMMEGGGAEMSWTTYY</sequence>